<keyword evidence="6 7" id="KW-0472">Membrane</keyword>
<feature type="transmembrane region" description="Helical" evidence="7">
    <location>
        <begin position="25"/>
        <end position="43"/>
    </location>
</feature>
<keyword evidence="9" id="KW-1185">Reference proteome</keyword>
<evidence type="ECO:0000313" key="8">
    <source>
        <dbReference type="EMBL" id="TWU60691.1"/>
    </source>
</evidence>
<proteinExistence type="inferred from homology"/>
<evidence type="ECO:0000313" key="9">
    <source>
        <dbReference type="Proteomes" id="UP000318288"/>
    </source>
</evidence>
<name>A0A5C6FGR7_9BACT</name>
<evidence type="ECO:0000256" key="6">
    <source>
        <dbReference type="ARBA" id="ARBA00023136"/>
    </source>
</evidence>
<dbReference type="PROSITE" id="PS51257">
    <property type="entry name" value="PROKAR_LIPOPROTEIN"/>
    <property type="match status" value="1"/>
</dbReference>
<keyword evidence="5 7" id="KW-1133">Transmembrane helix</keyword>
<dbReference type="GO" id="GO:0005886">
    <property type="term" value="C:plasma membrane"/>
    <property type="evidence" value="ECO:0007669"/>
    <property type="project" value="UniProtKB-SubCell"/>
</dbReference>
<dbReference type="RefSeq" id="WP_146454672.1">
    <property type="nucleotide sequence ID" value="NZ_SJPW01000001.1"/>
</dbReference>
<comment type="similarity">
    <text evidence="2">Belongs to the CPA3 antiporters (TC 2.A.63) subunit E family.</text>
</comment>
<comment type="caution">
    <text evidence="8">The sequence shown here is derived from an EMBL/GenBank/DDBJ whole genome shotgun (WGS) entry which is preliminary data.</text>
</comment>
<keyword evidence="4 7" id="KW-0812">Transmembrane</keyword>
<evidence type="ECO:0000256" key="2">
    <source>
        <dbReference type="ARBA" id="ARBA00006228"/>
    </source>
</evidence>
<dbReference type="GO" id="GO:0008324">
    <property type="term" value="F:monoatomic cation transmembrane transporter activity"/>
    <property type="evidence" value="ECO:0007669"/>
    <property type="project" value="InterPro"/>
</dbReference>
<dbReference type="PANTHER" id="PTHR34584:SF1">
    <property type="entry name" value="NA(+)_H(+) ANTIPORTER SUBUNIT E1"/>
    <property type="match status" value="1"/>
</dbReference>
<gene>
    <name evidence="8" type="ORF">Poly51_09720</name>
</gene>
<dbReference type="EMBL" id="SJPW01000001">
    <property type="protein sequence ID" value="TWU60691.1"/>
    <property type="molecule type" value="Genomic_DNA"/>
</dbReference>
<evidence type="ECO:0000256" key="5">
    <source>
        <dbReference type="ARBA" id="ARBA00022989"/>
    </source>
</evidence>
<evidence type="ECO:0000256" key="3">
    <source>
        <dbReference type="ARBA" id="ARBA00022475"/>
    </source>
</evidence>
<dbReference type="OrthoDB" id="9800498at2"/>
<accession>A0A5C6FGR7</accession>
<comment type="subcellular location">
    <subcellularLocation>
        <location evidence="1">Cell membrane</location>
        <topology evidence="1">Multi-pass membrane protein</topology>
    </subcellularLocation>
</comment>
<organism evidence="8 9">
    <name type="scientific">Rubripirellula tenax</name>
    <dbReference type="NCBI Taxonomy" id="2528015"/>
    <lineage>
        <taxon>Bacteria</taxon>
        <taxon>Pseudomonadati</taxon>
        <taxon>Planctomycetota</taxon>
        <taxon>Planctomycetia</taxon>
        <taxon>Pirellulales</taxon>
        <taxon>Pirellulaceae</taxon>
        <taxon>Rubripirellula</taxon>
    </lineage>
</organism>
<dbReference type="InterPro" id="IPR002758">
    <property type="entry name" value="Cation_antiport_E"/>
</dbReference>
<reference evidence="8 9" key="1">
    <citation type="submission" date="2019-02" db="EMBL/GenBank/DDBJ databases">
        <title>Deep-cultivation of Planctomycetes and their phenomic and genomic characterization uncovers novel biology.</title>
        <authorList>
            <person name="Wiegand S."/>
            <person name="Jogler M."/>
            <person name="Boedeker C."/>
            <person name="Pinto D."/>
            <person name="Vollmers J."/>
            <person name="Rivas-Marin E."/>
            <person name="Kohn T."/>
            <person name="Peeters S.H."/>
            <person name="Heuer A."/>
            <person name="Rast P."/>
            <person name="Oberbeckmann S."/>
            <person name="Bunk B."/>
            <person name="Jeske O."/>
            <person name="Meyerdierks A."/>
            <person name="Storesund J.E."/>
            <person name="Kallscheuer N."/>
            <person name="Luecker S."/>
            <person name="Lage O.M."/>
            <person name="Pohl T."/>
            <person name="Merkel B.J."/>
            <person name="Hornburger P."/>
            <person name="Mueller R.-W."/>
            <person name="Bruemmer F."/>
            <person name="Labrenz M."/>
            <person name="Spormann A.M."/>
            <person name="Op Den Camp H."/>
            <person name="Overmann J."/>
            <person name="Amann R."/>
            <person name="Jetten M.S.M."/>
            <person name="Mascher T."/>
            <person name="Medema M.H."/>
            <person name="Devos D.P."/>
            <person name="Kaster A.-K."/>
            <person name="Ovreas L."/>
            <person name="Rohde M."/>
            <person name="Galperin M.Y."/>
            <person name="Jogler C."/>
        </authorList>
    </citation>
    <scope>NUCLEOTIDE SEQUENCE [LARGE SCALE GENOMIC DNA]</scope>
    <source>
        <strain evidence="8 9">Poly51</strain>
    </source>
</reference>
<dbReference type="Proteomes" id="UP000318288">
    <property type="component" value="Unassembled WGS sequence"/>
</dbReference>
<dbReference type="PANTHER" id="PTHR34584">
    <property type="entry name" value="NA(+)/H(+) ANTIPORTER SUBUNIT E1"/>
    <property type="match status" value="1"/>
</dbReference>
<keyword evidence="3" id="KW-1003">Cell membrane</keyword>
<dbReference type="AlphaFoldDB" id="A0A5C6FGR7"/>
<dbReference type="Pfam" id="PF01899">
    <property type="entry name" value="MNHE"/>
    <property type="match status" value="1"/>
</dbReference>
<sequence>MKYTISLGVALLANWLLWSGHFDNPFLLGLGFGSCVLSLWLSARMRIVDEEGAPAQLGLRPFTQFAPWLAFKIVESNVHVAKIILSRDMPLNRNVVTIQSNQKSALGRVILANSITLTPGTVSVDLIEDKIMIHALSISDADEDMSGDIDRRICRLERSE</sequence>
<evidence type="ECO:0000256" key="1">
    <source>
        <dbReference type="ARBA" id="ARBA00004651"/>
    </source>
</evidence>
<evidence type="ECO:0000256" key="4">
    <source>
        <dbReference type="ARBA" id="ARBA00022692"/>
    </source>
</evidence>
<evidence type="ECO:0000256" key="7">
    <source>
        <dbReference type="SAM" id="Phobius"/>
    </source>
</evidence>
<protein>
    <submittedName>
        <fullName evidence="8">Putative monovalent cation/H+ antiporter subunit E</fullName>
    </submittedName>
</protein>